<gene>
    <name evidence="4" type="ORF">DESAM_20486</name>
</gene>
<evidence type="ECO:0000256" key="1">
    <source>
        <dbReference type="ARBA" id="ARBA00010634"/>
    </source>
</evidence>
<keyword evidence="2" id="KW-0732">Signal</keyword>
<dbReference type="KEGG" id="dhy:DESAM_20486"/>
<sequence length="301" mass="33580">MTRNYSTTFLAFIVMTFILLSFPSQVRSQDSKAPVIMAQVGAGVIGAVKNSPDEYADDEFNEDLWGDSAQQDEAYASDPWQGYNRAMFNFNDGLYFNVMKPVTQGYMYAVPLKPRTWINNAFQNLLYPVRVTSCLLQGKFYTAGAETSKFVANTVFGFGGLGNVAGDAQSTMPLYLGNEDLGQTFGVWGIPNGPYFVLPFFGPSTIRDSVGLGIDTFVLNPFWWFGIPWYYSLSAGAYDQINKLSFHIGEYESLKEGAIDPYLGLRDAYLSYRAKQVQDSKRHNKGLKPQMTTNPDATPQN</sequence>
<evidence type="ECO:0000313" key="5">
    <source>
        <dbReference type="Proteomes" id="UP000010808"/>
    </source>
</evidence>
<keyword evidence="4" id="KW-0449">Lipoprotein</keyword>
<evidence type="ECO:0000313" key="4">
    <source>
        <dbReference type="EMBL" id="CCO22773.1"/>
    </source>
</evidence>
<dbReference type="AlphaFoldDB" id="L0R7R4"/>
<dbReference type="GO" id="GO:0120010">
    <property type="term" value="P:intermembrane phospholipid transfer"/>
    <property type="evidence" value="ECO:0007669"/>
    <property type="project" value="TreeGrafter"/>
</dbReference>
<dbReference type="HOGENOM" id="CLU_059326_2_1_7"/>
<evidence type="ECO:0000256" key="3">
    <source>
        <dbReference type="SAM" id="MobiDB-lite"/>
    </source>
</evidence>
<reference evidence="4 5" key="1">
    <citation type="submission" date="2012-10" db="EMBL/GenBank/DDBJ databases">
        <authorList>
            <person name="Genoscope - CEA"/>
        </authorList>
    </citation>
    <scope>NUCLEOTIDE SEQUENCE [LARGE SCALE GENOMIC DNA]</scope>
    <source>
        <strain evidence="5">AM13 / DSM 14728</strain>
    </source>
</reference>
<dbReference type="Pfam" id="PF04333">
    <property type="entry name" value="MlaA"/>
    <property type="match status" value="1"/>
</dbReference>
<accession>L0R7R4</accession>
<dbReference type="PANTHER" id="PTHR30035:SF3">
    <property type="entry name" value="INTERMEMBRANE PHOSPHOLIPID TRANSPORT SYSTEM LIPOPROTEIN MLAA"/>
    <property type="match status" value="1"/>
</dbReference>
<dbReference type="PANTHER" id="PTHR30035">
    <property type="entry name" value="LIPOPROTEIN VACJ-RELATED"/>
    <property type="match status" value="1"/>
</dbReference>
<dbReference type="OrthoDB" id="9785326at2"/>
<proteinExistence type="inferred from homology"/>
<organism evidence="4 5">
    <name type="scientific">Maridesulfovibrio hydrothermalis AM13 = DSM 14728</name>
    <dbReference type="NCBI Taxonomy" id="1121451"/>
    <lineage>
        <taxon>Bacteria</taxon>
        <taxon>Pseudomonadati</taxon>
        <taxon>Thermodesulfobacteriota</taxon>
        <taxon>Desulfovibrionia</taxon>
        <taxon>Desulfovibrionales</taxon>
        <taxon>Desulfovibrionaceae</taxon>
        <taxon>Maridesulfovibrio</taxon>
    </lineage>
</organism>
<name>L0R7R4_9BACT</name>
<evidence type="ECO:0000256" key="2">
    <source>
        <dbReference type="ARBA" id="ARBA00022729"/>
    </source>
</evidence>
<protein>
    <submittedName>
        <fullName evidence="4">VacJ family lipoprotein</fullName>
    </submittedName>
</protein>
<keyword evidence="5" id="KW-1185">Reference proteome</keyword>
<dbReference type="GO" id="GO:0016020">
    <property type="term" value="C:membrane"/>
    <property type="evidence" value="ECO:0007669"/>
    <property type="project" value="InterPro"/>
</dbReference>
<dbReference type="STRING" id="1121451.DESAM_20486"/>
<dbReference type="eggNOG" id="COG2853">
    <property type="taxonomic scope" value="Bacteria"/>
</dbReference>
<comment type="similarity">
    <text evidence="1">Belongs to the MlaA family.</text>
</comment>
<dbReference type="RefSeq" id="WP_015335381.1">
    <property type="nucleotide sequence ID" value="NC_020055.1"/>
</dbReference>
<dbReference type="PATRIC" id="fig|1121451.3.peg.748"/>
<feature type="compositionally biased region" description="Polar residues" evidence="3">
    <location>
        <begin position="290"/>
        <end position="301"/>
    </location>
</feature>
<dbReference type="Proteomes" id="UP000010808">
    <property type="component" value="Chromosome"/>
</dbReference>
<dbReference type="InterPro" id="IPR007428">
    <property type="entry name" value="MlaA"/>
</dbReference>
<dbReference type="PRINTS" id="PR01805">
    <property type="entry name" value="VACJLIPOPROT"/>
</dbReference>
<feature type="region of interest" description="Disordered" evidence="3">
    <location>
        <begin position="277"/>
        <end position="301"/>
    </location>
</feature>
<dbReference type="EMBL" id="FO203522">
    <property type="protein sequence ID" value="CCO22773.1"/>
    <property type="molecule type" value="Genomic_DNA"/>
</dbReference>